<evidence type="ECO:0000313" key="2">
    <source>
        <dbReference type="Proteomes" id="UP000276133"/>
    </source>
</evidence>
<comment type="caution">
    <text evidence="1">The sequence shown here is derived from an EMBL/GenBank/DDBJ whole genome shotgun (WGS) entry which is preliminary data.</text>
</comment>
<sequence>MLDVIYLISMCALKLKFPFTKIKEKIKKTLYSLIL</sequence>
<organism evidence="1 2">
    <name type="scientific">Brachionus plicatilis</name>
    <name type="common">Marine rotifer</name>
    <name type="synonym">Brachionus muelleri</name>
    <dbReference type="NCBI Taxonomy" id="10195"/>
    <lineage>
        <taxon>Eukaryota</taxon>
        <taxon>Metazoa</taxon>
        <taxon>Spiralia</taxon>
        <taxon>Gnathifera</taxon>
        <taxon>Rotifera</taxon>
        <taxon>Eurotatoria</taxon>
        <taxon>Monogononta</taxon>
        <taxon>Pseudotrocha</taxon>
        <taxon>Ploima</taxon>
        <taxon>Brachionidae</taxon>
        <taxon>Brachionus</taxon>
    </lineage>
</organism>
<dbReference type="Proteomes" id="UP000276133">
    <property type="component" value="Unassembled WGS sequence"/>
</dbReference>
<dbReference type="AlphaFoldDB" id="A0A3M7SDJ6"/>
<proteinExistence type="predicted"/>
<keyword evidence="2" id="KW-1185">Reference proteome</keyword>
<dbReference type="EMBL" id="REGN01001567">
    <property type="protein sequence ID" value="RNA33862.1"/>
    <property type="molecule type" value="Genomic_DNA"/>
</dbReference>
<reference evidence="1 2" key="1">
    <citation type="journal article" date="2018" name="Sci. Rep.">
        <title>Genomic signatures of local adaptation to the degree of environmental predictability in rotifers.</title>
        <authorList>
            <person name="Franch-Gras L."/>
            <person name="Hahn C."/>
            <person name="Garcia-Roger E.M."/>
            <person name="Carmona M.J."/>
            <person name="Serra M."/>
            <person name="Gomez A."/>
        </authorList>
    </citation>
    <scope>NUCLEOTIDE SEQUENCE [LARGE SCALE GENOMIC DNA]</scope>
    <source>
        <strain evidence="1">HYR1</strain>
    </source>
</reference>
<accession>A0A3M7SDJ6</accession>
<evidence type="ECO:0000313" key="1">
    <source>
        <dbReference type="EMBL" id="RNA33862.1"/>
    </source>
</evidence>
<protein>
    <submittedName>
        <fullName evidence="1">Uncharacterized protein</fullName>
    </submittedName>
</protein>
<gene>
    <name evidence="1" type="ORF">BpHYR1_014124</name>
</gene>
<name>A0A3M7SDJ6_BRAPC</name>